<keyword evidence="6" id="KW-0862">Zinc</keyword>
<sequence length="227" mass="23776">MCLIQVLSITIYIGGSLVNGAALNGVANSNEIIGVPGKGKLLNVKSYPPIENYQSGLYEVYQEPYYLGINQQAAVAVLVSEEDEGVKGEVVFVQKHPPVGPVFIRGNITGLTPGKHGLHIHQAGDLREGCEKLGGHFNPYLIHHGGPRSSVRHIGDLGNVDAKEDGVGEIVAIDPLMSLSGGPRGIVGRALVVSENEDDLGQAGNANSLVDGNAGKPVACGIIAYIR</sequence>
<feature type="domain" description="Superoxide dismutase copper/zinc binding" evidence="13">
    <location>
        <begin position="86"/>
        <end position="223"/>
    </location>
</feature>
<evidence type="ECO:0000256" key="1">
    <source>
        <dbReference type="ARBA" id="ARBA00001935"/>
    </source>
</evidence>
<evidence type="ECO:0000256" key="8">
    <source>
        <dbReference type="ARBA" id="ARBA00023002"/>
    </source>
</evidence>
<evidence type="ECO:0000256" key="3">
    <source>
        <dbReference type="ARBA" id="ARBA00010457"/>
    </source>
</evidence>
<evidence type="ECO:0000256" key="9">
    <source>
        <dbReference type="ARBA" id="ARBA00023008"/>
    </source>
</evidence>
<keyword evidence="12" id="KW-0732">Signal</keyword>
<dbReference type="FunFam" id="2.60.40.200:FF:000013">
    <property type="entry name" value="Superoxide dismutase [Cu-Zn]"/>
    <property type="match status" value="1"/>
</dbReference>
<feature type="signal peptide" evidence="12">
    <location>
        <begin position="1"/>
        <end position="16"/>
    </location>
</feature>
<dbReference type="PRINTS" id="PR00068">
    <property type="entry name" value="CUZNDISMTASE"/>
</dbReference>
<keyword evidence="5" id="KW-0479">Metal-binding</keyword>
<comment type="catalytic activity">
    <reaction evidence="11">
        <text>2 superoxide + 2 H(+) = H2O2 + O2</text>
        <dbReference type="Rhea" id="RHEA:20696"/>
        <dbReference type="ChEBI" id="CHEBI:15378"/>
        <dbReference type="ChEBI" id="CHEBI:15379"/>
        <dbReference type="ChEBI" id="CHEBI:16240"/>
        <dbReference type="ChEBI" id="CHEBI:18421"/>
        <dbReference type="EC" id="1.15.1.1"/>
    </reaction>
</comment>
<feature type="chain" id="PRO_5043692162" description="superoxide dismutase" evidence="12">
    <location>
        <begin position="17"/>
        <end position="227"/>
    </location>
</feature>
<dbReference type="RefSeq" id="XP_019766433.1">
    <property type="nucleotide sequence ID" value="XM_019910874.1"/>
</dbReference>
<dbReference type="AlphaFoldDB" id="A0AAR5PZK7"/>
<keyword evidence="15" id="KW-1185">Reference proteome</keyword>
<comment type="similarity">
    <text evidence="3">Belongs to the Cu-Zn superoxide dismutase family.</text>
</comment>
<dbReference type="GeneID" id="109541878"/>
<name>A0AAR5PZK7_DENPD</name>
<evidence type="ECO:0000313" key="15">
    <source>
        <dbReference type="Proteomes" id="UP000019118"/>
    </source>
</evidence>
<keyword evidence="10" id="KW-1015">Disulfide bond</keyword>
<evidence type="ECO:0000256" key="6">
    <source>
        <dbReference type="ARBA" id="ARBA00022833"/>
    </source>
</evidence>
<dbReference type="EC" id="1.15.1.1" evidence="4"/>
<evidence type="ECO:0000256" key="7">
    <source>
        <dbReference type="ARBA" id="ARBA00022862"/>
    </source>
</evidence>
<evidence type="ECO:0000256" key="2">
    <source>
        <dbReference type="ARBA" id="ARBA00001947"/>
    </source>
</evidence>
<proteinExistence type="inferred from homology"/>
<reference evidence="14" key="2">
    <citation type="submission" date="2024-08" db="UniProtKB">
        <authorList>
            <consortium name="EnsemblMetazoa"/>
        </authorList>
    </citation>
    <scope>IDENTIFICATION</scope>
</reference>
<keyword evidence="7" id="KW-0049">Antioxidant</keyword>
<evidence type="ECO:0000256" key="12">
    <source>
        <dbReference type="SAM" id="SignalP"/>
    </source>
</evidence>
<comment type="cofactor">
    <cofactor evidence="2">
        <name>Zn(2+)</name>
        <dbReference type="ChEBI" id="CHEBI:29105"/>
    </cofactor>
</comment>
<dbReference type="GO" id="GO:0005507">
    <property type="term" value="F:copper ion binding"/>
    <property type="evidence" value="ECO:0007669"/>
    <property type="project" value="InterPro"/>
</dbReference>
<dbReference type="SUPFAM" id="SSF49329">
    <property type="entry name" value="Cu,Zn superoxide dismutase-like"/>
    <property type="match status" value="1"/>
</dbReference>
<reference evidence="15" key="1">
    <citation type="journal article" date="2013" name="Genome Biol.">
        <title>Draft genome of the mountain pine beetle, Dendroctonus ponderosae Hopkins, a major forest pest.</title>
        <authorList>
            <person name="Keeling C.I."/>
            <person name="Yuen M.M."/>
            <person name="Liao N.Y."/>
            <person name="Docking T.R."/>
            <person name="Chan S.K."/>
            <person name="Taylor G.A."/>
            <person name="Palmquist D.L."/>
            <person name="Jackman S.D."/>
            <person name="Nguyen A."/>
            <person name="Li M."/>
            <person name="Henderson H."/>
            <person name="Janes J.K."/>
            <person name="Zhao Y."/>
            <person name="Pandoh P."/>
            <person name="Moore R."/>
            <person name="Sperling F.A."/>
            <person name="Huber D.P."/>
            <person name="Birol I."/>
            <person name="Jones S.J."/>
            <person name="Bohlmann J."/>
        </authorList>
    </citation>
    <scope>NUCLEOTIDE SEQUENCE</scope>
</reference>
<protein>
    <recommendedName>
        <fullName evidence="4">superoxide dismutase</fullName>
        <ecNumber evidence="4">1.15.1.1</ecNumber>
    </recommendedName>
</protein>
<comment type="cofactor">
    <cofactor evidence="1">
        <name>Cu cation</name>
        <dbReference type="ChEBI" id="CHEBI:23378"/>
    </cofactor>
</comment>
<dbReference type="Proteomes" id="UP000019118">
    <property type="component" value="Unassembled WGS sequence"/>
</dbReference>
<organism evidence="14 15">
    <name type="scientific">Dendroctonus ponderosae</name>
    <name type="common">Mountain pine beetle</name>
    <dbReference type="NCBI Taxonomy" id="77166"/>
    <lineage>
        <taxon>Eukaryota</taxon>
        <taxon>Metazoa</taxon>
        <taxon>Ecdysozoa</taxon>
        <taxon>Arthropoda</taxon>
        <taxon>Hexapoda</taxon>
        <taxon>Insecta</taxon>
        <taxon>Pterygota</taxon>
        <taxon>Neoptera</taxon>
        <taxon>Endopterygota</taxon>
        <taxon>Coleoptera</taxon>
        <taxon>Polyphaga</taxon>
        <taxon>Cucujiformia</taxon>
        <taxon>Curculionidae</taxon>
        <taxon>Scolytinae</taxon>
        <taxon>Dendroctonus</taxon>
    </lineage>
</organism>
<dbReference type="PANTHER" id="PTHR10003">
    <property type="entry name" value="SUPEROXIDE DISMUTASE CU-ZN -RELATED"/>
    <property type="match status" value="1"/>
</dbReference>
<evidence type="ECO:0000313" key="14">
    <source>
        <dbReference type="EnsemblMetazoa" id="XP_019766433.1"/>
    </source>
</evidence>
<keyword evidence="9" id="KW-0186">Copper</keyword>
<evidence type="ECO:0000259" key="13">
    <source>
        <dbReference type="Pfam" id="PF00080"/>
    </source>
</evidence>
<dbReference type="Gene3D" id="2.60.40.200">
    <property type="entry name" value="Superoxide dismutase, copper/zinc binding domain"/>
    <property type="match status" value="1"/>
</dbReference>
<evidence type="ECO:0000256" key="4">
    <source>
        <dbReference type="ARBA" id="ARBA00012682"/>
    </source>
</evidence>
<dbReference type="InterPro" id="IPR024134">
    <property type="entry name" value="SOD_Cu/Zn_/chaperone"/>
</dbReference>
<evidence type="ECO:0000256" key="11">
    <source>
        <dbReference type="ARBA" id="ARBA00049204"/>
    </source>
</evidence>
<dbReference type="KEGG" id="dpa:109541878"/>
<evidence type="ECO:0000256" key="5">
    <source>
        <dbReference type="ARBA" id="ARBA00022723"/>
    </source>
</evidence>
<dbReference type="CDD" id="cd00305">
    <property type="entry name" value="Cu-Zn_Superoxide_Dismutase"/>
    <property type="match status" value="1"/>
</dbReference>
<accession>A0AAR5PZK7</accession>
<dbReference type="InterPro" id="IPR036423">
    <property type="entry name" value="SOD-like_Cu/Zn_dom_sf"/>
</dbReference>
<keyword evidence="8" id="KW-0560">Oxidoreductase</keyword>
<dbReference type="Pfam" id="PF00080">
    <property type="entry name" value="Sod_Cu"/>
    <property type="match status" value="1"/>
</dbReference>
<dbReference type="EnsemblMetazoa" id="XM_019910874.1">
    <property type="protein sequence ID" value="XP_019766433.1"/>
    <property type="gene ID" value="LOC109541878"/>
</dbReference>
<evidence type="ECO:0000256" key="10">
    <source>
        <dbReference type="ARBA" id="ARBA00023157"/>
    </source>
</evidence>
<dbReference type="InterPro" id="IPR001424">
    <property type="entry name" value="SOD_Cu_Zn_dom"/>
</dbReference>
<dbReference type="GO" id="GO:0004784">
    <property type="term" value="F:superoxide dismutase activity"/>
    <property type="evidence" value="ECO:0007669"/>
    <property type="project" value="UniProtKB-EC"/>
</dbReference>